<keyword evidence="3" id="KW-1185">Reference proteome</keyword>
<dbReference type="GO" id="GO:0003676">
    <property type="term" value="F:nucleic acid binding"/>
    <property type="evidence" value="ECO:0007669"/>
    <property type="project" value="InterPro"/>
</dbReference>
<gene>
    <name evidence="2" type="ORF">RFI_09356</name>
</gene>
<evidence type="ECO:0000256" key="1">
    <source>
        <dbReference type="SAM" id="MobiDB-lite"/>
    </source>
</evidence>
<accession>X6NPY4</accession>
<protein>
    <submittedName>
        <fullName evidence="2">Uncharacterized protein</fullName>
    </submittedName>
</protein>
<name>X6NPY4_RETFI</name>
<dbReference type="SUPFAM" id="SSF54928">
    <property type="entry name" value="RNA-binding domain, RBD"/>
    <property type="match status" value="1"/>
</dbReference>
<evidence type="ECO:0000313" key="2">
    <source>
        <dbReference type="EMBL" id="ETO27774.1"/>
    </source>
</evidence>
<comment type="caution">
    <text evidence="2">The sequence shown here is derived from an EMBL/GenBank/DDBJ whole genome shotgun (WGS) entry which is preliminary data.</text>
</comment>
<organism evidence="2 3">
    <name type="scientific">Reticulomyxa filosa</name>
    <dbReference type="NCBI Taxonomy" id="46433"/>
    <lineage>
        <taxon>Eukaryota</taxon>
        <taxon>Sar</taxon>
        <taxon>Rhizaria</taxon>
        <taxon>Retaria</taxon>
        <taxon>Foraminifera</taxon>
        <taxon>Monothalamids</taxon>
        <taxon>Reticulomyxidae</taxon>
        <taxon>Reticulomyxa</taxon>
    </lineage>
</organism>
<feature type="compositionally biased region" description="Acidic residues" evidence="1">
    <location>
        <begin position="130"/>
        <end position="139"/>
    </location>
</feature>
<reference evidence="2 3" key="1">
    <citation type="journal article" date="2013" name="Curr. Biol.">
        <title>The Genome of the Foraminiferan Reticulomyxa filosa.</title>
        <authorList>
            <person name="Glockner G."/>
            <person name="Hulsmann N."/>
            <person name="Schleicher M."/>
            <person name="Noegel A.A."/>
            <person name="Eichinger L."/>
            <person name="Gallinger C."/>
            <person name="Pawlowski J."/>
            <person name="Sierra R."/>
            <person name="Euteneuer U."/>
            <person name="Pillet L."/>
            <person name="Moustafa A."/>
            <person name="Platzer M."/>
            <person name="Groth M."/>
            <person name="Szafranski K."/>
            <person name="Schliwa M."/>
        </authorList>
    </citation>
    <scope>NUCLEOTIDE SEQUENCE [LARGE SCALE GENOMIC DNA]</scope>
</reference>
<dbReference type="AlphaFoldDB" id="X6NPY4"/>
<dbReference type="Proteomes" id="UP000023152">
    <property type="component" value="Unassembled WGS sequence"/>
</dbReference>
<evidence type="ECO:0000313" key="3">
    <source>
        <dbReference type="Proteomes" id="UP000023152"/>
    </source>
</evidence>
<proteinExistence type="predicted"/>
<sequence>MCVCVYDVRKGDYLKGKTSTIVILNVPLDCNELVILKLLTQCALPNADDIPKKTKKRTDEAHDDNDDKNGQDEHDNKDQDNDVDIDVRDLVTFIYFSSMDDQVDNSLFEMEDDHEKKVEHRNVNRKRGGEEEEGENGEEWGDLAKERMERNAVLAKTGEISQKVFVQFASAALATHFVHELHEKFLGQFKLSVDWAQQTFPSFESFVVFH</sequence>
<dbReference type="EMBL" id="ASPP01007054">
    <property type="protein sequence ID" value="ETO27774.1"/>
    <property type="molecule type" value="Genomic_DNA"/>
</dbReference>
<feature type="region of interest" description="Disordered" evidence="1">
    <location>
        <begin position="49"/>
        <end position="81"/>
    </location>
</feature>
<dbReference type="InterPro" id="IPR035979">
    <property type="entry name" value="RBD_domain_sf"/>
</dbReference>
<feature type="region of interest" description="Disordered" evidence="1">
    <location>
        <begin position="119"/>
        <end position="139"/>
    </location>
</feature>